<protein>
    <submittedName>
        <fullName evidence="2">Uncharacterized protein</fullName>
    </submittedName>
</protein>
<feature type="compositionally biased region" description="Basic and acidic residues" evidence="1">
    <location>
        <begin position="454"/>
        <end position="464"/>
    </location>
</feature>
<feature type="non-terminal residue" evidence="2">
    <location>
        <position position="1"/>
    </location>
</feature>
<organism evidence="2 3">
    <name type="scientific">Mesorhabditis spiculigera</name>
    <dbReference type="NCBI Taxonomy" id="96644"/>
    <lineage>
        <taxon>Eukaryota</taxon>
        <taxon>Metazoa</taxon>
        <taxon>Ecdysozoa</taxon>
        <taxon>Nematoda</taxon>
        <taxon>Chromadorea</taxon>
        <taxon>Rhabditida</taxon>
        <taxon>Rhabditina</taxon>
        <taxon>Rhabditomorpha</taxon>
        <taxon>Rhabditoidea</taxon>
        <taxon>Rhabditidae</taxon>
        <taxon>Mesorhabditinae</taxon>
        <taxon>Mesorhabditis</taxon>
    </lineage>
</organism>
<feature type="region of interest" description="Disordered" evidence="1">
    <location>
        <begin position="430"/>
        <end position="464"/>
    </location>
</feature>
<evidence type="ECO:0000256" key="1">
    <source>
        <dbReference type="SAM" id="MobiDB-lite"/>
    </source>
</evidence>
<evidence type="ECO:0000313" key="2">
    <source>
        <dbReference type="EMBL" id="CAJ0566137.1"/>
    </source>
</evidence>
<dbReference type="Proteomes" id="UP001177023">
    <property type="component" value="Unassembled WGS sequence"/>
</dbReference>
<evidence type="ECO:0000313" key="3">
    <source>
        <dbReference type="Proteomes" id="UP001177023"/>
    </source>
</evidence>
<sequence length="464" mass="52162">MDPQIVPCCFCGSVVPRNDATKIMNFAGAEFYDTHLADELPIPGFFLAQFKKKRKETPKTPEIWICTAHQKPSWFGISESNTTGVPEPTKVEMIITMNDVCYPETKTIPVARGGQRMYLQNVNLMDTCRLCGRVGVPWITAANEASGRALAAFSNDAAPVVEGVRMCRIHFPQGILKGDINVNFRQISTNENGRFSRVTIDCVYCAHCFSVCDPRAAKHIMSEDELPRTVSDELAECVRQSPPGSYYVCLRHYAPGVIQEKCTYCSAAYAPECRIQLELVRQAVSRFLGQEVPPRFRLCAHHIPERFLINKGSYSIITCVDCDYCEQLVSMFDTYGGFVPEFLEKPFPPRFEIRCSQKRFQEVRICRKHYISHDGAKSSHAQLQAVLGALQKKVRAEGWEPVDLLKEVNDPEGCDTSIYMPGSSYYDAGFGANAAKPEDAQRRIRKHSPPPAEVTKRGRLDGYE</sequence>
<comment type="caution">
    <text evidence="2">The sequence shown here is derived from an EMBL/GenBank/DDBJ whole genome shotgun (WGS) entry which is preliminary data.</text>
</comment>
<dbReference type="AlphaFoldDB" id="A0AA36FV53"/>
<dbReference type="EMBL" id="CATQJA010001164">
    <property type="protein sequence ID" value="CAJ0566137.1"/>
    <property type="molecule type" value="Genomic_DNA"/>
</dbReference>
<gene>
    <name evidence="2" type="ORF">MSPICULIGERA_LOCUS4753</name>
</gene>
<proteinExistence type="predicted"/>
<name>A0AA36FV53_9BILA</name>
<keyword evidence="3" id="KW-1185">Reference proteome</keyword>
<reference evidence="2" key="1">
    <citation type="submission" date="2023-06" db="EMBL/GenBank/DDBJ databases">
        <authorList>
            <person name="Delattre M."/>
        </authorList>
    </citation>
    <scope>NUCLEOTIDE SEQUENCE</scope>
    <source>
        <strain evidence="2">AF72</strain>
    </source>
</reference>
<accession>A0AA36FV53</accession>